<evidence type="ECO:0000256" key="1">
    <source>
        <dbReference type="SAM" id="MobiDB-lite"/>
    </source>
</evidence>
<organism evidence="4 5">
    <name type="scientific">Dactylellina haptotyla (strain CBS 200.50)</name>
    <name type="common">Nematode-trapping fungus</name>
    <name type="synonym">Monacrosporium haptotylum</name>
    <dbReference type="NCBI Taxonomy" id="1284197"/>
    <lineage>
        <taxon>Eukaryota</taxon>
        <taxon>Fungi</taxon>
        <taxon>Dikarya</taxon>
        <taxon>Ascomycota</taxon>
        <taxon>Pezizomycotina</taxon>
        <taxon>Orbiliomycetes</taxon>
        <taxon>Orbiliales</taxon>
        <taxon>Orbiliaceae</taxon>
        <taxon>Dactylellina</taxon>
    </lineage>
</organism>
<dbReference type="EMBL" id="AQGS01000004">
    <property type="protein sequence ID" value="EPS45691.1"/>
    <property type="molecule type" value="Genomic_DNA"/>
</dbReference>
<evidence type="ECO:0000313" key="4">
    <source>
        <dbReference type="EMBL" id="EPS45691.1"/>
    </source>
</evidence>
<reference evidence="4 5" key="1">
    <citation type="journal article" date="2013" name="PLoS Genet.">
        <title>Genomic mechanisms accounting for the adaptation to parasitism in nematode-trapping fungi.</title>
        <authorList>
            <person name="Meerupati T."/>
            <person name="Andersson K.M."/>
            <person name="Friman E."/>
            <person name="Kumar D."/>
            <person name="Tunlid A."/>
            <person name="Ahren D."/>
        </authorList>
    </citation>
    <scope>NUCLEOTIDE SEQUENCE [LARGE SCALE GENOMIC DNA]</scope>
    <source>
        <strain evidence="4 5">CBS 200.50</strain>
    </source>
</reference>
<dbReference type="STRING" id="1284197.S8AXI6"/>
<feature type="region of interest" description="Disordered" evidence="1">
    <location>
        <begin position="478"/>
        <end position="500"/>
    </location>
</feature>
<feature type="compositionally biased region" description="Pro residues" evidence="1">
    <location>
        <begin position="479"/>
        <end position="496"/>
    </location>
</feature>
<dbReference type="Pfam" id="PF01822">
    <property type="entry name" value="WSC"/>
    <property type="match status" value="1"/>
</dbReference>
<sequence length="849" mass="92724">MRFKPLFSALLGLSAVSRFNAQSVQCVTLADGCDAGANNEAALSSAISKFQNGMLYGGSDPIVFSSALQGSVLGIVSYTCNDGSIPPRLEGSVIRSNFQKILSCANRCGGVASPSNSNCGFGAMIANNGANIGCFSKAVNVAPQGTAQGTTTTTTTSKTSTTTTVTTSKITTTAVSTTTTKITTTTVATTTTISTTKATTTTSTTTTAPAQPTANPVSDPWKLVGCQIDSSSNRALENSKTSSDMTVDKCLELADTYKYAAVQNGNTCYWGDDLGSSSQDAGSGECKTPCAGKTSEICGGTLRNLLYEDTSFELIDIDGMIDLLNDLDINEKDLQSTLDLWERTLALAKADSDASEKRWLILAFWVARLVPIWNRMRPIATALNTLTRSVQRKAAVWARKTKQQAVQEYRMIEYNRVEQHVAAAENAAGQVVRYEAEQAVEAAAGGGLAIIGAAELGEIIGNFIDALKWHRDLQKYYPPEAPADPNEPPDDPPPSDPDIYACPCGSNGCPAPSAILKRASRSANSLNELRVLPTILVIVQDLASERSHIRTTANSSKFMRHSPGDPQFPTNQCFWKLVRFDPPGAYDPDPPYVSGYSSEHTFENQFLQKFFQDMVNNGCVPCEDQTPPQQPGQPAPSIPVKDYLVDKLHWYHARNNRNRWQFTILENRINTAKNNLFTSNNMPVDPAGDKEEFMDHFMRRLGRGAAVIEYMNQPDVAAAFMAAFNRLLAEFQAFDNDVYGIQFPPLNVQTCTQNIPGVRWSNLFFTWISNVLRNGETKMLIWRDRAVASINRKNRDEYDATNFPALHTIFDNWLQNAYPVVPAGWPTGPLALMYDNAFRLNPALYPGLV</sequence>
<accession>S8AXI6</accession>
<evidence type="ECO:0000259" key="3">
    <source>
        <dbReference type="PROSITE" id="PS51212"/>
    </source>
</evidence>
<feature type="signal peptide" evidence="2">
    <location>
        <begin position="1"/>
        <end position="21"/>
    </location>
</feature>
<feature type="domain" description="WSC" evidence="3">
    <location>
        <begin position="220"/>
        <end position="310"/>
    </location>
</feature>
<protein>
    <recommendedName>
        <fullName evidence="3">WSC domain-containing protein</fullName>
    </recommendedName>
</protein>
<feature type="chain" id="PRO_5004560873" description="WSC domain-containing protein" evidence="2">
    <location>
        <begin position="22"/>
        <end position="849"/>
    </location>
</feature>
<dbReference type="OrthoDB" id="2019572at2759"/>
<dbReference type="AlphaFoldDB" id="S8AXI6"/>
<keyword evidence="5" id="KW-1185">Reference proteome</keyword>
<dbReference type="HOGENOM" id="CLU_291502_0_0_1"/>
<comment type="caution">
    <text evidence="4">The sequence shown here is derived from an EMBL/GenBank/DDBJ whole genome shotgun (WGS) entry which is preliminary data.</text>
</comment>
<name>S8AXI6_DACHA</name>
<evidence type="ECO:0000256" key="2">
    <source>
        <dbReference type="SAM" id="SignalP"/>
    </source>
</evidence>
<gene>
    <name evidence="4" type="ORF">H072_311</name>
</gene>
<keyword evidence="2" id="KW-0732">Signal</keyword>
<dbReference type="InterPro" id="IPR002889">
    <property type="entry name" value="WSC_carb-bd"/>
</dbReference>
<dbReference type="PROSITE" id="PS51212">
    <property type="entry name" value="WSC"/>
    <property type="match status" value="1"/>
</dbReference>
<dbReference type="SMART" id="SM00321">
    <property type="entry name" value="WSC"/>
    <property type="match status" value="1"/>
</dbReference>
<proteinExistence type="predicted"/>
<reference evidence="5" key="2">
    <citation type="submission" date="2013-04" db="EMBL/GenBank/DDBJ databases">
        <title>Genomic mechanisms accounting for the adaptation to parasitism in nematode-trapping fungi.</title>
        <authorList>
            <person name="Ahren D.G."/>
        </authorList>
    </citation>
    <scope>NUCLEOTIDE SEQUENCE [LARGE SCALE GENOMIC DNA]</scope>
    <source>
        <strain evidence="5">CBS 200.50</strain>
    </source>
</reference>
<dbReference type="OMA" id="CANRCGG"/>
<dbReference type="Proteomes" id="UP000015100">
    <property type="component" value="Unassembled WGS sequence"/>
</dbReference>
<evidence type="ECO:0000313" key="5">
    <source>
        <dbReference type="Proteomes" id="UP000015100"/>
    </source>
</evidence>